<keyword evidence="6" id="KW-1185">Reference proteome</keyword>
<protein>
    <submittedName>
        <fullName evidence="5">Serine protease</fullName>
    </submittedName>
</protein>
<dbReference type="Gene3D" id="2.30.42.10">
    <property type="match status" value="1"/>
</dbReference>
<dbReference type="PANTHER" id="PTHR22939:SF129">
    <property type="entry name" value="SERINE PROTEASE HTRA2, MITOCHONDRIAL"/>
    <property type="match status" value="1"/>
</dbReference>
<evidence type="ECO:0000313" key="5">
    <source>
        <dbReference type="EMBL" id="BCX50307.1"/>
    </source>
</evidence>
<dbReference type="SUPFAM" id="SSF50494">
    <property type="entry name" value="Trypsin-like serine proteases"/>
    <property type="match status" value="1"/>
</dbReference>
<dbReference type="InterPro" id="IPR009003">
    <property type="entry name" value="Peptidase_S1_PA"/>
</dbReference>
<dbReference type="InterPro" id="IPR001478">
    <property type="entry name" value="PDZ"/>
</dbReference>
<keyword evidence="5" id="KW-0378">Hydrolase</keyword>
<dbReference type="GO" id="GO:0006508">
    <property type="term" value="P:proteolysis"/>
    <property type="evidence" value="ECO:0007669"/>
    <property type="project" value="UniProtKB-KW"/>
</dbReference>
<feature type="chain" id="PRO_5045907475" evidence="3">
    <location>
        <begin position="20"/>
        <end position="398"/>
    </location>
</feature>
<feature type="domain" description="PDZ" evidence="4">
    <location>
        <begin position="169"/>
        <end position="241"/>
    </location>
</feature>
<dbReference type="Proteomes" id="UP001374893">
    <property type="component" value="Chromosome"/>
</dbReference>
<proteinExistence type="inferred from homology"/>
<dbReference type="InterPro" id="IPR036034">
    <property type="entry name" value="PDZ_sf"/>
</dbReference>
<organism evidence="5 6">
    <name type="scientific">Haloferula helveola</name>
    <dbReference type="NCBI Taxonomy" id="490095"/>
    <lineage>
        <taxon>Bacteria</taxon>
        <taxon>Pseudomonadati</taxon>
        <taxon>Verrucomicrobiota</taxon>
        <taxon>Verrucomicrobiia</taxon>
        <taxon>Verrucomicrobiales</taxon>
        <taxon>Verrucomicrobiaceae</taxon>
        <taxon>Haloferula</taxon>
    </lineage>
</organism>
<dbReference type="Gene3D" id="2.40.10.120">
    <property type="match status" value="1"/>
</dbReference>
<evidence type="ECO:0000259" key="4">
    <source>
        <dbReference type="SMART" id="SM00228"/>
    </source>
</evidence>
<dbReference type="PANTHER" id="PTHR22939">
    <property type="entry name" value="SERINE PROTEASE FAMILY S1C HTRA-RELATED"/>
    <property type="match status" value="1"/>
</dbReference>
<keyword evidence="5" id="KW-0645">Protease</keyword>
<evidence type="ECO:0000313" key="6">
    <source>
        <dbReference type="Proteomes" id="UP001374893"/>
    </source>
</evidence>
<evidence type="ECO:0000256" key="2">
    <source>
        <dbReference type="SAM" id="MobiDB-lite"/>
    </source>
</evidence>
<dbReference type="InterPro" id="IPR043504">
    <property type="entry name" value="Peptidase_S1_PA_chymotrypsin"/>
</dbReference>
<keyword evidence="3" id="KW-0732">Signal</keyword>
<dbReference type="Gene3D" id="2.40.10.10">
    <property type="entry name" value="Trypsin-like serine proteases"/>
    <property type="match status" value="1"/>
</dbReference>
<feature type="region of interest" description="Disordered" evidence="2">
    <location>
        <begin position="347"/>
        <end position="375"/>
    </location>
</feature>
<name>A0ABM7RJ92_9BACT</name>
<dbReference type="GO" id="GO:0008233">
    <property type="term" value="F:peptidase activity"/>
    <property type="evidence" value="ECO:0007669"/>
    <property type="project" value="UniProtKB-KW"/>
</dbReference>
<sequence>MKIAATLGLTAVLVAQAVAQDVPLQRPEERQATRQQSQEIFDVIKPLAREVSKSTVWIWANRRQVAMGTVVGDGSQVLTKWSEIALARTPIQAVGGDGRTATASILGVYRDEDLALLQLTGEKFKPVTWSEGETPGIGRFLVAPGPDDNPLGLGVVAVAERPLRESDQAFIGISLDPEFEGDGVRIREVDDRGGADEAGVLAGDVLTAIGEREITSAFELRNILLDYSPGDEITAKLQRDGKPLEVQITLGGRPEFPGVPESRLRLMRQMGGPISLVGSGFPLALQTDMQLKPQQCGGPVIGLDGEVVGVTVARTDRTRSFVIPASQIQLMLGQNPVSPAMAQLPTETERVPGGGADRPRRQAVPMNPRAAGRLRRHLEEMSELLERMEREMEEVGEE</sequence>
<feature type="signal peptide" evidence="3">
    <location>
        <begin position="1"/>
        <end position="19"/>
    </location>
</feature>
<comment type="similarity">
    <text evidence="1">Belongs to the peptidase S1C family.</text>
</comment>
<gene>
    <name evidence="5" type="ORF">HAHE_42150</name>
</gene>
<dbReference type="EMBL" id="AP024702">
    <property type="protein sequence ID" value="BCX50307.1"/>
    <property type="molecule type" value="Genomic_DNA"/>
</dbReference>
<evidence type="ECO:0000256" key="3">
    <source>
        <dbReference type="SAM" id="SignalP"/>
    </source>
</evidence>
<evidence type="ECO:0000256" key="1">
    <source>
        <dbReference type="ARBA" id="ARBA00010541"/>
    </source>
</evidence>
<reference evidence="5 6" key="1">
    <citation type="submission" date="2021-06" db="EMBL/GenBank/DDBJ databases">
        <title>Complete genome of Haloferula helveola possessing various polysaccharide degrading enzymes.</title>
        <authorList>
            <person name="Takami H."/>
            <person name="Huang C."/>
            <person name="Hamasaki K."/>
        </authorList>
    </citation>
    <scope>NUCLEOTIDE SEQUENCE [LARGE SCALE GENOMIC DNA]</scope>
    <source>
        <strain evidence="5 6">CN-1</strain>
    </source>
</reference>
<dbReference type="RefSeq" id="WP_338687305.1">
    <property type="nucleotide sequence ID" value="NZ_AP024702.1"/>
</dbReference>
<dbReference type="SUPFAM" id="SSF50156">
    <property type="entry name" value="PDZ domain-like"/>
    <property type="match status" value="1"/>
</dbReference>
<accession>A0ABM7RJ92</accession>
<dbReference type="SMART" id="SM00228">
    <property type="entry name" value="PDZ"/>
    <property type="match status" value="1"/>
</dbReference>
<dbReference type="Pfam" id="PF13180">
    <property type="entry name" value="PDZ_2"/>
    <property type="match status" value="1"/>
</dbReference>